<feature type="compositionally biased region" description="Low complexity" evidence="1">
    <location>
        <begin position="20"/>
        <end position="46"/>
    </location>
</feature>
<name>A0A0A0C0Y6_9CELL</name>
<evidence type="ECO:0000313" key="3">
    <source>
        <dbReference type="Proteomes" id="UP000054314"/>
    </source>
</evidence>
<dbReference type="Proteomes" id="UP000054314">
    <property type="component" value="Unassembled WGS sequence"/>
</dbReference>
<reference evidence="2 3" key="1">
    <citation type="submission" date="2013-08" db="EMBL/GenBank/DDBJ databases">
        <title>Genome sequencing of Cellulomonas bogoriensis 69B4.</title>
        <authorList>
            <person name="Chen F."/>
            <person name="Li Y."/>
            <person name="Wang G."/>
        </authorList>
    </citation>
    <scope>NUCLEOTIDE SEQUENCE [LARGE SCALE GENOMIC DNA]</scope>
    <source>
        <strain evidence="2 3">69B4</strain>
    </source>
</reference>
<feature type="compositionally biased region" description="Basic residues" evidence="1">
    <location>
        <begin position="47"/>
        <end position="61"/>
    </location>
</feature>
<proteinExistence type="predicted"/>
<dbReference type="EMBL" id="AXCZ01000023">
    <property type="protein sequence ID" value="KGM13830.1"/>
    <property type="molecule type" value="Genomic_DNA"/>
</dbReference>
<keyword evidence="3" id="KW-1185">Reference proteome</keyword>
<sequence>MTVPSHCSGRSWVDDRNARTRSASRATLRLASSSTARAEAGSPGSKSSRRPPRSTGRHGRSLPRGSAGSMKPALASDRRWKEQFATVSPVVRAHSVAVASPTSSRWARRSRRRGCARARILAGSVIVRCSSATPPP</sequence>
<comment type="caution">
    <text evidence="2">The sequence shown here is derived from an EMBL/GenBank/DDBJ whole genome shotgun (WGS) entry which is preliminary data.</text>
</comment>
<evidence type="ECO:0000313" key="2">
    <source>
        <dbReference type="EMBL" id="KGM13830.1"/>
    </source>
</evidence>
<gene>
    <name evidence="2" type="ORF">N869_09340</name>
</gene>
<accession>A0A0A0C0Y6</accession>
<dbReference type="AlphaFoldDB" id="A0A0A0C0Y6"/>
<feature type="region of interest" description="Disordered" evidence="1">
    <location>
        <begin position="1"/>
        <end position="78"/>
    </location>
</feature>
<evidence type="ECO:0000256" key="1">
    <source>
        <dbReference type="SAM" id="MobiDB-lite"/>
    </source>
</evidence>
<protein>
    <submittedName>
        <fullName evidence="2">Uncharacterized protein</fullName>
    </submittedName>
</protein>
<organism evidence="2 3">
    <name type="scientific">Cellulomonas bogoriensis 69B4 = DSM 16987</name>
    <dbReference type="NCBI Taxonomy" id="1386082"/>
    <lineage>
        <taxon>Bacteria</taxon>
        <taxon>Bacillati</taxon>
        <taxon>Actinomycetota</taxon>
        <taxon>Actinomycetes</taxon>
        <taxon>Micrococcales</taxon>
        <taxon>Cellulomonadaceae</taxon>
        <taxon>Cellulomonas</taxon>
    </lineage>
</organism>